<proteinExistence type="inferred from homology"/>
<keyword evidence="8" id="KW-1185">Reference proteome</keyword>
<evidence type="ECO:0000256" key="2">
    <source>
        <dbReference type="ARBA" id="ARBA00004613"/>
    </source>
</evidence>
<evidence type="ECO:0000313" key="7">
    <source>
        <dbReference type="EMBL" id="QCT19057.1"/>
    </source>
</evidence>
<keyword evidence="7" id="KW-0969">Cilium</keyword>
<dbReference type="KEGG" id="izh:FEM41_05005"/>
<evidence type="ECO:0000313" key="8">
    <source>
        <dbReference type="Proteomes" id="UP000302163"/>
    </source>
</evidence>
<name>A0A4V1G7B4_9ENTR</name>
<dbReference type="OrthoDB" id="9768249at2"/>
<dbReference type="EMBL" id="CP040428">
    <property type="protein sequence ID" value="QCT19057.1"/>
    <property type="molecule type" value="Genomic_DNA"/>
</dbReference>
<comment type="similarity">
    <text evidence="3">Belongs to the bacterial flagellin family.</text>
</comment>
<dbReference type="InterPro" id="IPR013384">
    <property type="entry name" value="Flagell_FlgL"/>
</dbReference>
<dbReference type="SUPFAM" id="SSF64518">
    <property type="entry name" value="Phase 1 flagellin"/>
    <property type="match status" value="1"/>
</dbReference>
<dbReference type="RefSeq" id="WP_138094946.1">
    <property type="nucleotide sequence ID" value="NZ_CP040428.1"/>
</dbReference>
<organism evidence="7 8">
    <name type="scientific">Jejubacter calystegiae</name>
    <dbReference type="NCBI Taxonomy" id="2579935"/>
    <lineage>
        <taxon>Bacteria</taxon>
        <taxon>Pseudomonadati</taxon>
        <taxon>Pseudomonadota</taxon>
        <taxon>Gammaproteobacteria</taxon>
        <taxon>Enterobacterales</taxon>
        <taxon>Enterobacteriaceae</taxon>
        <taxon>Jejubacter</taxon>
    </lineage>
</organism>
<comment type="subcellular location">
    <subcellularLocation>
        <location evidence="1">Bacterial flagellum</location>
    </subcellularLocation>
    <subcellularLocation>
        <location evidence="2">Secreted</location>
    </subcellularLocation>
</comment>
<evidence type="ECO:0000256" key="3">
    <source>
        <dbReference type="ARBA" id="ARBA00005709"/>
    </source>
</evidence>
<evidence type="ECO:0000256" key="5">
    <source>
        <dbReference type="ARBA" id="ARBA00023143"/>
    </source>
</evidence>
<keyword evidence="7" id="KW-0282">Flagellum</keyword>
<reference evidence="7 8" key="1">
    <citation type="submission" date="2019-05" db="EMBL/GenBank/DDBJ databases">
        <title>Complete genome sequence of Izhakiella calystegiae KSNA2, an endophyte isolated from beach morning glory (Calystegia soldanella).</title>
        <authorList>
            <person name="Jiang L."/>
            <person name="Jeong J.C."/>
            <person name="Kim C.Y."/>
            <person name="Kim D.H."/>
            <person name="Kim S.W."/>
            <person name="Lee j."/>
        </authorList>
    </citation>
    <scope>NUCLEOTIDE SEQUENCE [LARGE SCALE GENOMIC DNA]</scope>
    <source>
        <strain evidence="7 8">KSNA2</strain>
    </source>
</reference>
<dbReference type="PANTHER" id="PTHR42792:SF1">
    <property type="entry name" value="FLAGELLAR HOOK-ASSOCIATED PROTEIN 3"/>
    <property type="match status" value="1"/>
</dbReference>
<dbReference type="Gene3D" id="1.20.1330.10">
    <property type="entry name" value="f41 fragment of flagellin, N-terminal domain"/>
    <property type="match status" value="1"/>
</dbReference>
<dbReference type="InterPro" id="IPR001492">
    <property type="entry name" value="Flagellin"/>
</dbReference>
<keyword evidence="4" id="KW-0964">Secreted</keyword>
<dbReference type="NCBIfam" id="TIGR02550">
    <property type="entry name" value="flagell_flgL"/>
    <property type="match status" value="1"/>
</dbReference>
<dbReference type="AlphaFoldDB" id="A0A4V1G7B4"/>
<evidence type="ECO:0000259" key="6">
    <source>
        <dbReference type="Pfam" id="PF00669"/>
    </source>
</evidence>
<gene>
    <name evidence="7" type="primary">flgL</name>
    <name evidence="7" type="ORF">FEM41_05005</name>
</gene>
<dbReference type="GO" id="GO:0071973">
    <property type="term" value="P:bacterial-type flagellum-dependent cell motility"/>
    <property type="evidence" value="ECO:0007669"/>
    <property type="project" value="InterPro"/>
</dbReference>
<dbReference type="PANTHER" id="PTHR42792">
    <property type="entry name" value="FLAGELLIN"/>
    <property type="match status" value="1"/>
</dbReference>
<sequence length="308" mass="33374">MRLSTNFMYQKNIESLSNAMVKGNDIYTRLAAGKMLLNPSDDPSAASQAVTLQNSLSRADQFTTARTYAQDKLGQENNALTAISNLMTNNLAEKIVAGGNGSYSDADREALATELQGIRDNIMDIGNSKDSNGRYIFSGYKTNTQPFDKETGAYSGGDTPMSQVVADSTEMQVGHTGSDVFMSGTDDDIIVQLDRAIAALKQPVESDEDREALQKTLDEVNVSIKKGVDNLGRIQAEVGTSLQQLEALGFSADTQRVNLETRLQDTVGSDPNSMVTMVAASKMSEFSLSASMMVFQSMQSMSLFNMVR</sequence>
<dbReference type="InterPro" id="IPR001029">
    <property type="entry name" value="Flagellin_N"/>
</dbReference>
<dbReference type="GO" id="GO:0005576">
    <property type="term" value="C:extracellular region"/>
    <property type="evidence" value="ECO:0007669"/>
    <property type="project" value="UniProtKB-SubCell"/>
</dbReference>
<keyword evidence="7" id="KW-0966">Cell projection</keyword>
<dbReference type="GO" id="GO:0009424">
    <property type="term" value="C:bacterial-type flagellum hook"/>
    <property type="evidence" value="ECO:0007669"/>
    <property type="project" value="InterPro"/>
</dbReference>
<evidence type="ECO:0000256" key="4">
    <source>
        <dbReference type="ARBA" id="ARBA00022525"/>
    </source>
</evidence>
<dbReference type="GO" id="GO:0005198">
    <property type="term" value="F:structural molecule activity"/>
    <property type="evidence" value="ECO:0007669"/>
    <property type="project" value="InterPro"/>
</dbReference>
<dbReference type="Pfam" id="PF00669">
    <property type="entry name" value="Flagellin_N"/>
    <property type="match status" value="1"/>
</dbReference>
<feature type="domain" description="Flagellin N-terminal" evidence="6">
    <location>
        <begin position="4"/>
        <end position="142"/>
    </location>
</feature>
<dbReference type="Proteomes" id="UP000302163">
    <property type="component" value="Chromosome"/>
</dbReference>
<protein>
    <submittedName>
        <fullName evidence="7">Flagellar hook-associated protein 3</fullName>
    </submittedName>
</protein>
<evidence type="ECO:0000256" key="1">
    <source>
        <dbReference type="ARBA" id="ARBA00004365"/>
    </source>
</evidence>
<keyword evidence="5" id="KW-0975">Bacterial flagellum</keyword>
<accession>A0A4V1G7B4</accession>